<accession>A0ABS5RL89</accession>
<reference evidence="2 3" key="1">
    <citation type="submission" date="2021-05" db="EMBL/GenBank/DDBJ databases">
        <title>Mycobacterium acidophilum sp. nov., an extremely acid-tolerant member of the genus Mycobacterium.</title>
        <authorList>
            <person name="Xia J."/>
        </authorList>
    </citation>
    <scope>NUCLEOTIDE SEQUENCE [LARGE SCALE GENOMIC DNA]</scope>
    <source>
        <strain evidence="2 3">M1</strain>
    </source>
</reference>
<evidence type="ECO:0000256" key="1">
    <source>
        <dbReference type="SAM" id="Phobius"/>
    </source>
</evidence>
<keyword evidence="1" id="KW-1133">Transmembrane helix</keyword>
<dbReference type="Proteomes" id="UP001519535">
    <property type="component" value="Unassembled WGS sequence"/>
</dbReference>
<dbReference type="InterPro" id="IPR009003">
    <property type="entry name" value="Peptidase_S1_PA"/>
</dbReference>
<organism evidence="2 3">
    <name type="scientific">Mycolicibacter acidiphilus</name>
    <dbReference type="NCBI Taxonomy" id="2835306"/>
    <lineage>
        <taxon>Bacteria</taxon>
        <taxon>Bacillati</taxon>
        <taxon>Actinomycetota</taxon>
        <taxon>Actinomycetes</taxon>
        <taxon>Mycobacteriales</taxon>
        <taxon>Mycobacteriaceae</taxon>
        <taxon>Mycolicibacter</taxon>
    </lineage>
</organism>
<evidence type="ECO:0008006" key="4">
    <source>
        <dbReference type="Google" id="ProtNLM"/>
    </source>
</evidence>
<keyword evidence="1" id="KW-0472">Membrane</keyword>
<protein>
    <recommendedName>
        <fullName evidence="4">Endopeptidase</fullName>
    </recommendedName>
</protein>
<feature type="transmembrane region" description="Helical" evidence="1">
    <location>
        <begin position="12"/>
        <end position="30"/>
    </location>
</feature>
<dbReference type="EMBL" id="JAHCLR010000022">
    <property type="protein sequence ID" value="MBS9534353.1"/>
    <property type="molecule type" value="Genomic_DNA"/>
</dbReference>
<dbReference type="InterPro" id="IPR043504">
    <property type="entry name" value="Peptidase_S1_PA_chymotrypsin"/>
</dbReference>
<name>A0ABS5RL89_9MYCO</name>
<dbReference type="SUPFAM" id="SSF50494">
    <property type="entry name" value="Trypsin-like serine proteases"/>
    <property type="match status" value="1"/>
</dbReference>
<proteinExistence type="predicted"/>
<evidence type="ECO:0000313" key="3">
    <source>
        <dbReference type="Proteomes" id="UP001519535"/>
    </source>
</evidence>
<sequence length="259" mass="27503">MALRRVFKALTGKVAGGAVVVAVIGAALWVDHTHPGRQNIPMPAAKTIGPGIGIDITRPDGTSGISCTAGFLVRTADGRPGLLSAGHCNEKGTEGTVTIHHGGLYVYPKVGRFAESVYDGNEWTDYDIGLITLEHKDIDGIPLTSDVDGHPLVGIAEHVEVGDELCHFGIRSDAAVCGPVAYVEENKVRFAATGRCGDSGGPVYRLRPDGAAEAVGIYIEVSNGDYSEPKCDEVHEYSIAQMVKPWLRAWDLTLVTTPE</sequence>
<keyword evidence="3" id="KW-1185">Reference proteome</keyword>
<comment type="caution">
    <text evidence="2">The sequence shown here is derived from an EMBL/GenBank/DDBJ whole genome shotgun (WGS) entry which is preliminary data.</text>
</comment>
<dbReference type="Gene3D" id="2.40.10.10">
    <property type="entry name" value="Trypsin-like serine proteases"/>
    <property type="match status" value="2"/>
</dbReference>
<gene>
    <name evidence="2" type="ORF">KIH27_12235</name>
</gene>
<evidence type="ECO:0000313" key="2">
    <source>
        <dbReference type="EMBL" id="MBS9534353.1"/>
    </source>
</evidence>
<keyword evidence="1" id="KW-0812">Transmembrane</keyword>